<evidence type="ECO:0000313" key="1">
    <source>
        <dbReference type="EMBL" id="OWK38060.1"/>
    </source>
</evidence>
<proteinExistence type="predicted"/>
<dbReference type="AlphaFoldDB" id="A0A225D8X4"/>
<organism evidence="1 2">
    <name type="scientific">Fimbriiglobus ruber</name>
    <dbReference type="NCBI Taxonomy" id="1908690"/>
    <lineage>
        <taxon>Bacteria</taxon>
        <taxon>Pseudomonadati</taxon>
        <taxon>Planctomycetota</taxon>
        <taxon>Planctomycetia</taxon>
        <taxon>Gemmatales</taxon>
        <taxon>Gemmataceae</taxon>
        <taxon>Fimbriiglobus</taxon>
    </lineage>
</organism>
<accession>A0A225D8X4</accession>
<comment type="caution">
    <text evidence="1">The sequence shown here is derived from an EMBL/GenBank/DDBJ whole genome shotgun (WGS) entry which is preliminary data.</text>
</comment>
<sequence length="39" mass="4327">MGIGYLARHPALVVAKYRNKSGGQAPHSKWIFDRDTTPS</sequence>
<reference evidence="2" key="1">
    <citation type="submission" date="2017-06" db="EMBL/GenBank/DDBJ databases">
        <title>Genome analysis of Fimbriiglobus ruber SP5, the first member of the order Planctomycetales with confirmed chitinolytic capability.</title>
        <authorList>
            <person name="Ravin N.V."/>
            <person name="Rakitin A.L."/>
            <person name="Ivanova A.A."/>
            <person name="Beletsky A.V."/>
            <person name="Kulichevskaya I.S."/>
            <person name="Mardanov A.V."/>
            <person name="Dedysh S.N."/>
        </authorList>
    </citation>
    <scope>NUCLEOTIDE SEQUENCE [LARGE SCALE GENOMIC DNA]</scope>
    <source>
        <strain evidence="2">SP5</strain>
    </source>
</reference>
<dbReference type="EMBL" id="NIDE01000014">
    <property type="protein sequence ID" value="OWK38060.1"/>
    <property type="molecule type" value="Genomic_DNA"/>
</dbReference>
<keyword evidence="2" id="KW-1185">Reference proteome</keyword>
<dbReference type="Proteomes" id="UP000214646">
    <property type="component" value="Unassembled WGS sequence"/>
</dbReference>
<name>A0A225D8X4_9BACT</name>
<protein>
    <submittedName>
        <fullName evidence="1">Uncharacterized protein</fullName>
    </submittedName>
</protein>
<evidence type="ECO:0000313" key="2">
    <source>
        <dbReference type="Proteomes" id="UP000214646"/>
    </source>
</evidence>
<gene>
    <name evidence="1" type="ORF">FRUB_07180</name>
</gene>